<sequence length="253" mass="28750">MSKSFSGVKRTALNFKGEDGKTKKKRRDKKALEPDVEDLEKEGGASAGQDLDDKDVPVMPGSGRLVTNTTTVHGFDTKFKDELEVGDTIMVHHPTSLEVELRMVVSVLSQRSCVIHQSFSKDCNSTVEYHIRKDSLKIKEKAKSEIQEDNPELLQDAASRELQRQLDKRLKKQSKTVSVREKTGMWGYKDAASRELQRQLDKRLKKQSKTVSVREKTGMWGYKVVTKKLDKTSSAEDALDERCKQGRDKWCCI</sequence>
<keyword evidence="3" id="KW-1185">Reference proteome</keyword>
<dbReference type="EMBL" id="LSRX01000119">
    <property type="protein sequence ID" value="OLQ08337.1"/>
    <property type="molecule type" value="Genomic_DNA"/>
</dbReference>
<protein>
    <submittedName>
        <fullName evidence="2">Uncharacterized protein</fullName>
    </submittedName>
</protein>
<name>A0A1Q9ELR2_SYMMI</name>
<evidence type="ECO:0000256" key="1">
    <source>
        <dbReference type="SAM" id="MobiDB-lite"/>
    </source>
</evidence>
<dbReference type="OMA" id="QFGEKQQ"/>
<proteinExistence type="predicted"/>
<feature type="region of interest" description="Disordered" evidence="1">
    <location>
        <begin position="1"/>
        <end position="65"/>
    </location>
</feature>
<comment type="caution">
    <text evidence="2">The sequence shown here is derived from an EMBL/GenBank/DDBJ whole genome shotgun (WGS) entry which is preliminary data.</text>
</comment>
<accession>A0A1Q9ELR2</accession>
<dbReference type="Proteomes" id="UP000186817">
    <property type="component" value="Unassembled WGS sequence"/>
</dbReference>
<gene>
    <name evidence="2" type="ORF">AK812_SmicGene8111</name>
</gene>
<reference evidence="2 3" key="1">
    <citation type="submission" date="2016-02" db="EMBL/GenBank/DDBJ databases">
        <title>Genome analysis of coral dinoflagellate symbionts highlights evolutionary adaptations to a symbiotic lifestyle.</title>
        <authorList>
            <person name="Aranda M."/>
            <person name="Li Y."/>
            <person name="Liew Y.J."/>
            <person name="Baumgarten S."/>
            <person name="Simakov O."/>
            <person name="Wilson M."/>
            <person name="Piel J."/>
            <person name="Ashoor H."/>
            <person name="Bougouffa S."/>
            <person name="Bajic V.B."/>
            <person name="Ryu T."/>
            <person name="Ravasi T."/>
            <person name="Bayer T."/>
            <person name="Micklem G."/>
            <person name="Kim H."/>
            <person name="Bhak J."/>
            <person name="Lajeunesse T.C."/>
            <person name="Voolstra C.R."/>
        </authorList>
    </citation>
    <scope>NUCLEOTIDE SEQUENCE [LARGE SCALE GENOMIC DNA]</scope>
    <source>
        <strain evidence="2 3">CCMP2467</strain>
    </source>
</reference>
<dbReference type="AlphaFoldDB" id="A0A1Q9ELR2"/>
<dbReference type="OrthoDB" id="311468at2759"/>
<organism evidence="2 3">
    <name type="scientific">Symbiodinium microadriaticum</name>
    <name type="common">Dinoflagellate</name>
    <name type="synonym">Zooxanthella microadriatica</name>
    <dbReference type="NCBI Taxonomy" id="2951"/>
    <lineage>
        <taxon>Eukaryota</taxon>
        <taxon>Sar</taxon>
        <taxon>Alveolata</taxon>
        <taxon>Dinophyceae</taxon>
        <taxon>Suessiales</taxon>
        <taxon>Symbiodiniaceae</taxon>
        <taxon>Symbiodinium</taxon>
    </lineage>
</organism>
<evidence type="ECO:0000313" key="3">
    <source>
        <dbReference type="Proteomes" id="UP000186817"/>
    </source>
</evidence>
<evidence type="ECO:0000313" key="2">
    <source>
        <dbReference type="EMBL" id="OLQ08337.1"/>
    </source>
</evidence>